<comment type="similarity">
    <text evidence="5">Belongs to the Omp25/RopB family.</text>
</comment>
<evidence type="ECO:0000313" key="8">
    <source>
        <dbReference type="EMBL" id="BDV32917.1"/>
    </source>
</evidence>
<dbReference type="Gene3D" id="2.40.160.20">
    <property type="match status" value="1"/>
</dbReference>
<reference evidence="8 9" key="1">
    <citation type="journal article" date="2023" name="Int. J. Syst. Evol. Microbiol.">
        <title>Methylocystis iwaonis sp. nov., a type II methane-oxidizing bacterium from surface soil of a rice paddy field in Japan, and emended description of the genus Methylocystis (ex Whittenbury et al. 1970) Bowman et al. 1993.</title>
        <authorList>
            <person name="Kaise H."/>
            <person name="Sawadogo J.B."/>
            <person name="Alam M.S."/>
            <person name="Ueno C."/>
            <person name="Dianou D."/>
            <person name="Shinjo R."/>
            <person name="Asakawa S."/>
        </authorList>
    </citation>
    <scope>NUCLEOTIDE SEQUENCE [LARGE SCALE GENOMIC DNA]</scope>
    <source>
        <strain evidence="8 9">SS37A-Re</strain>
    </source>
</reference>
<feature type="chain" id="PRO_5045036463" evidence="6">
    <location>
        <begin position="21"/>
        <end position="299"/>
    </location>
</feature>
<dbReference type="EMBL" id="AP027142">
    <property type="protein sequence ID" value="BDV32917.1"/>
    <property type="molecule type" value="Genomic_DNA"/>
</dbReference>
<dbReference type="InterPro" id="IPR027385">
    <property type="entry name" value="Beta-barrel_OMP"/>
</dbReference>
<sequence length="299" mass="31236">MKKLAALLCALALNQGPALAADLIRKGPQILPPPPPPSWAGFHVGLNGGYAWADNPNIQISSLPLPPPPLVTPQGAVAWADRFALGASGSIAGVRSGGFIGGGQLGYDALITPHIVAGVEADFQGVLGATGSAFVSNATTQLHPASRLDYLGTVRARLGYLLTSDFLLYATGGAAYGGASSSMSIFQPAQGVIGGVGTGAASSTRFGWTAGAGGEWMFWQNLSVKMEYLHYDIGSIGSSLIATSGAYDPNYLILVPADWDMVYPYTYLTAKSHTHYSGNIIRAGVNYYFNWNPPLLSKL</sequence>
<evidence type="ECO:0000256" key="4">
    <source>
        <dbReference type="ARBA" id="ARBA00023237"/>
    </source>
</evidence>
<evidence type="ECO:0000256" key="3">
    <source>
        <dbReference type="ARBA" id="ARBA00023136"/>
    </source>
</evidence>
<dbReference type="Pfam" id="PF13505">
    <property type="entry name" value="OMP_b-brl"/>
    <property type="match status" value="1"/>
</dbReference>
<dbReference type="PANTHER" id="PTHR34001:SF3">
    <property type="entry name" value="BLL7405 PROTEIN"/>
    <property type="match status" value="1"/>
</dbReference>
<accession>A0ABN6VCG0</accession>
<feature type="signal peptide" evidence="6">
    <location>
        <begin position="1"/>
        <end position="20"/>
    </location>
</feature>
<dbReference type="PANTHER" id="PTHR34001">
    <property type="entry name" value="BLL7405 PROTEIN"/>
    <property type="match status" value="1"/>
</dbReference>
<proteinExistence type="inferred from homology"/>
<evidence type="ECO:0000256" key="6">
    <source>
        <dbReference type="SAM" id="SignalP"/>
    </source>
</evidence>
<dbReference type="SUPFAM" id="SSF56925">
    <property type="entry name" value="OMPA-like"/>
    <property type="match status" value="1"/>
</dbReference>
<gene>
    <name evidence="8" type="ORF">SS37A_04460</name>
</gene>
<dbReference type="Proteomes" id="UP001317629">
    <property type="component" value="Chromosome"/>
</dbReference>
<evidence type="ECO:0000256" key="2">
    <source>
        <dbReference type="ARBA" id="ARBA00022729"/>
    </source>
</evidence>
<dbReference type="InterPro" id="IPR051692">
    <property type="entry name" value="OMP-like"/>
</dbReference>
<evidence type="ECO:0000256" key="5">
    <source>
        <dbReference type="ARBA" id="ARBA00038306"/>
    </source>
</evidence>
<evidence type="ECO:0000313" key="9">
    <source>
        <dbReference type="Proteomes" id="UP001317629"/>
    </source>
</evidence>
<keyword evidence="3" id="KW-0472">Membrane</keyword>
<protein>
    <submittedName>
        <fullName evidence="8">Outer-membrane immunogenic protein</fullName>
    </submittedName>
</protein>
<comment type="subcellular location">
    <subcellularLocation>
        <location evidence="1">Cell outer membrane</location>
    </subcellularLocation>
</comment>
<organism evidence="8 9">
    <name type="scientific">Methylocystis iwaonis</name>
    <dbReference type="NCBI Taxonomy" id="2885079"/>
    <lineage>
        <taxon>Bacteria</taxon>
        <taxon>Pseudomonadati</taxon>
        <taxon>Pseudomonadota</taxon>
        <taxon>Alphaproteobacteria</taxon>
        <taxon>Hyphomicrobiales</taxon>
        <taxon>Methylocystaceae</taxon>
        <taxon>Methylocystis</taxon>
    </lineage>
</organism>
<keyword evidence="9" id="KW-1185">Reference proteome</keyword>
<evidence type="ECO:0000256" key="1">
    <source>
        <dbReference type="ARBA" id="ARBA00004442"/>
    </source>
</evidence>
<feature type="domain" description="Outer membrane protein beta-barrel" evidence="7">
    <location>
        <begin position="39"/>
        <end position="288"/>
    </location>
</feature>
<evidence type="ECO:0000259" key="7">
    <source>
        <dbReference type="Pfam" id="PF13505"/>
    </source>
</evidence>
<keyword evidence="4" id="KW-0998">Cell outer membrane</keyword>
<dbReference type="InterPro" id="IPR011250">
    <property type="entry name" value="OMP/PagP_B-barrel"/>
</dbReference>
<name>A0ABN6VCG0_9HYPH</name>
<dbReference type="RefSeq" id="WP_281930173.1">
    <property type="nucleotide sequence ID" value="NZ_AP027142.1"/>
</dbReference>
<keyword evidence="2 6" id="KW-0732">Signal</keyword>